<gene>
    <name evidence="2" type="ORF">FOJ82_02005</name>
</gene>
<dbReference type="Gene3D" id="3.40.630.30">
    <property type="match status" value="2"/>
</dbReference>
<dbReference type="Pfam" id="PF17668">
    <property type="entry name" value="Acetyltransf_17"/>
    <property type="match status" value="1"/>
</dbReference>
<evidence type="ECO:0000313" key="3">
    <source>
        <dbReference type="Proteomes" id="UP000317638"/>
    </source>
</evidence>
<dbReference type="InterPro" id="IPR041380">
    <property type="entry name" value="Acetyltransf_17"/>
</dbReference>
<keyword evidence="3" id="KW-1185">Reference proteome</keyword>
<dbReference type="InterPro" id="IPR036527">
    <property type="entry name" value="SCP2_sterol-bd_dom_sf"/>
</dbReference>
<sequence length="432" mass="47869">MGPIYSTEHRPAHAPGTVRLEGMPEVQTIPVTTELTPELRTYAESMRDGFFESPPTEKGLEVWHSYLLADGTRLRRIMSEEERPFGLKDHPVATFASWDGTINTGTELAPTNFITDVTVQASHRRRGLMNRLMTTDLTEARERGDVFAVLTATDARIYGRFGFGVTATARRIEINTGSRFQLRTEPTGRAVFAEAASITGLRRELFEKFHASQFLSVGRAAHYWGSKFDWSTQKPRDERAAVHFAEDGTPDATMVFEVMEDHIQIIDLLGLTSRAEIELLRLIGQAEGHEKVVWPRCHDPRHPLPWAMVDSRVVQTIKEFDTIWIRILDVERALSSRAYDVDGEAVLAVTDTLDWCTGTYRVQVSGGRATVTRTDADPDAVLSMEGLSPLYSGIQDAAGLAAAGHAEGSQEGLAKVSRLFGKAQPPVAASIF</sequence>
<dbReference type="InterPro" id="IPR025559">
    <property type="entry name" value="Eis_dom"/>
</dbReference>
<dbReference type="Pfam" id="PF13530">
    <property type="entry name" value="SCP2_2"/>
    <property type="match status" value="1"/>
</dbReference>
<dbReference type="GO" id="GO:0030649">
    <property type="term" value="P:aminoglycoside antibiotic catabolic process"/>
    <property type="evidence" value="ECO:0007669"/>
    <property type="project" value="TreeGrafter"/>
</dbReference>
<dbReference type="SUPFAM" id="SSF55729">
    <property type="entry name" value="Acyl-CoA N-acyltransferases (Nat)"/>
    <property type="match status" value="1"/>
</dbReference>
<reference evidence="2 3" key="1">
    <citation type="submission" date="2019-07" db="EMBL/GenBank/DDBJ databases">
        <authorList>
            <person name="Zhou L.-Y."/>
        </authorList>
    </citation>
    <scope>NUCLEOTIDE SEQUENCE [LARGE SCALE GENOMIC DNA]</scope>
    <source>
        <strain evidence="2 3">YIM 101269</strain>
    </source>
</reference>
<dbReference type="InterPro" id="IPR000182">
    <property type="entry name" value="GNAT_dom"/>
</dbReference>
<protein>
    <submittedName>
        <fullName evidence="2">GNAT family N-acetyltransferase</fullName>
    </submittedName>
</protein>
<dbReference type="SUPFAM" id="SSF55718">
    <property type="entry name" value="SCP-like"/>
    <property type="match status" value="1"/>
</dbReference>
<dbReference type="GO" id="GO:0034069">
    <property type="term" value="F:aminoglycoside N-acetyltransferase activity"/>
    <property type="evidence" value="ECO:0007669"/>
    <property type="project" value="TreeGrafter"/>
</dbReference>
<dbReference type="EMBL" id="VKKG01000001">
    <property type="protein sequence ID" value="TRY19684.1"/>
    <property type="molecule type" value="Genomic_DNA"/>
</dbReference>
<name>A0A553K4R0_9ACTN</name>
<evidence type="ECO:0000313" key="2">
    <source>
        <dbReference type="EMBL" id="TRY19684.1"/>
    </source>
</evidence>
<accession>A0A553K4R0</accession>
<dbReference type="Gene3D" id="3.30.1050.10">
    <property type="entry name" value="SCP2 sterol-binding domain"/>
    <property type="match status" value="1"/>
</dbReference>
<dbReference type="InterPro" id="IPR051554">
    <property type="entry name" value="Acetyltransferase_Eis"/>
</dbReference>
<dbReference type="AlphaFoldDB" id="A0A553K4R0"/>
<dbReference type="PANTHER" id="PTHR37817:SF1">
    <property type="entry name" value="N-ACETYLTRANSFERASE EIS"/>
    <property type="match status" value="1"/>
</dbReference>
<proteinExistence type="predicted"/>
<evidence type="ECO:0000259" key="1">
    <source>
        <dbReference type="PROSITE" id="PS51186"/>
    </source>
</evidence>
<dbReference type="Pfam" id="PF13527">
    <property type="entry name" value="Acetyltransf_9"/>
    <property type="match status" value="1"/>
</dbReference>
<feature type="domain" description="N-acetyltransferase" evidence="1">
    <location>
        <begin position="37"/>
        <end position="185"/>
    </location>
</feature>
<comment type="caution">
    <text evidence="2">The sequence shown here is derived from an EMBL/GenBank/DDBJ whole genome shotgun (WGS) entry which is preliminary data.</text>
</comment>
<organism evidence="2 3">
    <name type="scientific">Tessaracoccus rhinocerotis</name>
    <dbReference type="NCBI Taxonomy" id="1689449"/>
    <lineage>
        <taxon>Bacteria</taxon>
        <taxon>Bacillati</taxon>
        <taxon>Actinomycetota</taxon>
        <taxon>Actinomycetes</taxon>
        <taxon>Propionibacteriales</taxon>
        <taxon>Propionibacteriaceae</taxon>
        <taxon>Tessaracoccus</taxon>
    </lineage>
</organism>
<dbReference type="InterPro" id="IPR016181">
    <property type="entry name" value="Acyl_CoA_acyltransferase"/>
</dbReference>
<keyword evidence="2" id="KW-0808">Transferase</keyword>
<dbReference type="Proteomes" id="UP000317638">
    <property type="component" value="Unassembled WGS sequence"/>
</dbReference>
<dbReference type="PROSITE" id="PS51186">
    <property type="entry name" value="GNAT"/>
    <property type="match status" value="1"/>
</dbReference>
<dbReference type="OrthoDB" id="8399956at2"/>
<dbReference type="PANTHER" id="PTHR37817">
    <property type="entry name" value="N-ACETYLTRANSFERASE EIS"/>
    <property type="match status" value="1"/>
</dbReference>